<dbReference type="PANTHER" id="PTHR43289">
    <property type="entry name" value="MITOGEN-ACTIVATED PROTEIN KINASE KINASE KINASE 20-RELATED"/>
    <property type="match status" value="1"/>
</dbReference>
<evidence type="ECO:0000256" key="3">
    <source>
        <dbReference type="ARBA" id="ARBA00022679"/>
    </source>
</evidence>
<proteinExistence type="predicted"/>
<evidence type="ECO:0000256" key="1">
    <source>
        <dbReference type="ARBA" id="ARBA00012513"/>
    </source>
</evidence>
<keyword evidence="8" id="KW-0812">Transmembrane</keyword>
<dbReference type="Proteomes" id="UP000263928">
    <property type="component" value="Unassembled WGS sequence"/>
</dbReference>
<dbReference type="EMBL" id="RCIW01000004">
    <property type="protein sequence ID" value="RLP11882.1"/>
    <property type="molecule type" value="Genomic_DNA"/>
</dbReference>
<name>A0A383S3Q1_9ACTN</name>
<evidence type="ECO:0000256" key="2">
    <source>
        <dbReference type="ARBA" id="ARBA00022527"/>
    </source>
</evidence>
<dbReference type="Gene3D" id="1.10.510.10">
    <property type="entry name" value="Transferase(Phosphotransferase) domain 1"/>
    <property type="match status" value="1"/>
</dbReference>
<evidence type="ECO:0000313" key="12">
    <source>
        <dbReference type="Proteomes" id="UP000263928"/>
    </source>
</evidence>
<dbReference type="Pfam" id="PF00069">
    <property type="entry name" value="Pkinase"/>
    <property type="match status" value="1"/>
</dbReference>
<evidence type="ECO:0000256" key="5">
    <source>
        <dbReference type="ARBA" id="ARBA00022777"/>
    </source>
</evidence>
<reference evidence="10 13" key="3">
    <citation type="submission" date="2018-10" db="EMBL/GenBank/DDBJ databases">
        <title>Propionibacterium australiense Genome Sequencing and Assembly.</title>
        <authorList>
            <person name="Bernier A.-M."/>
            <person name="Bernard K."/>
        </authorList>
    </citation>
    <scope>NUCLEOTIDE SEQUENCE [LARGE SCALE GENOMIC DNA]</scope>
    <source>
        <strain evidence="10 13">NML98A078</strain>
    </source>
</reference>
<keyword evidence="8" id="KW-0472">Membrane</keyword>
<evidence type="ECO:0000313" key="13">
    <source>
        <dbReference type="Proteomes" id="UP000279336"/>
    </source>
</evidence>
<reference evidence="11" key="1">
    <citation type="submission" date="2018-08" db="EMBL/GenBank/DDBJ databases">
        <authorList>
            <person name="Ferrada E.E."/>
            <person name="Latorre B.A."/>
        </authorList>
    </citation>
    <scope>NUCLEOTIDE SEQUENCE [LARGE SCALE GENOMIC DNA]</scope>
    <source>
        <strain evidence="11">Propionibacterium_australiense1</strain>
    </source>
</reference>
<gene>
    <name evidence="10" type="ORF">D7U36_03170</name>
    <name evidence="11" type="ORF">PROPAUS_0547</name>
</gene>
<evidence type="ECO:0000256" key="6">
    <source>
        <dbReference type="ARBA" id="ARBA00022840"/>
    </source>
</evidence>
<dbReference type="EMBL" id="UNQJ01000002">
    <property type="protein sequence ID" value="SYZ32658.1"/>
    <property type="molecule type" value="Genomic_DNA"/>
</dbReference>
<feature type="domain" description="Protein kinase" evidence="9">
    <location>
        <begin position="1"/>
        <end position="285"/>
    </location>
</feature>
<dbReference type="GO" id="GO:0005524">
    <property type="term" value="F:ATP binding"/>
    <property type="evidence" value="ECO:0007669"/>
    <property type="project" value="UniProtKB-KW"/>
</dbReference>
<dbReference type="InterPro" id="IPR000719">
    <property type="entry name" value="Prot_kinase_dom"/>
</dbReference>
<evidence type="ECO:0000256" key="7">
    <source>
        <dbReference type="SAM" id="MobiDB-lite"/>
    </source>
</evidence>
<evidence type="ECO:0000313" key="10">
    <source>
        <dbReference type="EMBL" id="RLP11882.1"/>
    </source>
</evidence>
<evidence type="ECO:0000256" key="4">
    <source>
        <dbReference type="ARBA" id="ARBA00022741"/>
    </source>
</evidence>
<dbReference type="InterPro" id="IPR011009">
    <property type="entry name" value="Kinase-like_dom_sf"/>
</dbReference>
<keyword evidence="5 11" id="KW-0418">Kinase</keyword>
<dbReference type="EC" id="2.7.11.1" evidence="1"/>
<dbReference type="AlphaFoldDB" id="A0A383S3Q1"/>
<keyword evidence="8" id="KW-1133">Transmembrane helix</keyword>
<keyword evidence="4" id="KW-0547">Nucleotide-binding</keyword>
<keyword evidence="6" id="KW-0067">ATP-binding</keyword>
<dbReference type="RefSeq" id="WP_119161029.1">
    <property type="nucleotide sequence ID" value="NZ_LR134442.1"/>
</dbReference>
<evidence type="ECO:0000259" key="9">
    <source>
        <dbReference type="PROSITE" id="PS50011"/>
    </source>
</evidence>
<dbReference type="GO" id="GO:0004674">
    <property type="term" value="F:protein serine/threonine kinase activity"/>
    <property type="evidence" value="ECO:0007669"/>
    <property type="project" value="UniProtKB-KW"/>
</dbReference>
<organism evidence="11 12">
    <name type="scientific">Propionibacterium australiense</name>
    <dbReference type="NCBI Taxonomy" id="119981"/>
    <lineage>
        <taxon>Bacteria</taxon>
        <taxon>Bacillati</taxon>
        <taxon>Actinomycetota</taxon>
        <taxon>Actinomycetes</taxon>
        <taxon>Propionibacteriales</taxon>
        <taxon>Propionibacteriaceae</taxon>
        <taxon>Propionibacterium</taxon>
    </lineage>
</organism>
<reference evidence="12" key="2">
    <citation type="submission" date="2018-08" db="EMBL/GenBank/DDBJ databases">
        <authorList>
            <person name="Hornung B."/>
        </authorList>
    </citation>
    <scope>NUCLEOTIDE SEQUENCE [LARGE SCALE GENOMIC DNA]</scope>
</reference>
<dbReference type="PROSITE" id="PS50011">
    <property type="entry name" value="PROTEIN_KINASE_DOM"/>
    <property type="match status" value="1"/>
</dbReference>
<evidence type="ECO:0000313" key="11">
    <source>
        <dbReference type="EMBL" id="SYZ32658.1"/>
    </source>
</evidence>
<keyword evidence="2" id="KW-0723">Serine/threonine-protein kinase</keyword>
<accession>A0A383S3Q1</accession>
<dbReference type="SUPFAM" id="SSF56112">
    <property type="entry name" value="Protein kinase-like (PK-like)"/>
    <property type="match status" value="1"/>
</dbReference>
<feature type="region of interest" description="Disordered" evidence="7">
    <location>
        <begin position="309"/>
        <end position="330"/>
    </location>
</feature>
<keyword evidence="3" id="KW-0808">Transferase</keyword>
<evidence type="ECO:0000256" key="8">
    <source>
        <dbReference type="SAM" id="Phobius"/>
    </source>
</evidence>
<dbReference type="SMART" id="SM00220">
    <property type="entry name" value="S_TKc"/>
    <property type="match status" value="1"/>
</dbReference>
<keyword evidence="12" id="KW-1185">Reference proteome</keyword>
<protein>
    <recommendedName>
        <fullName evidence="1">non-specific serine/threonine protein kinase</fullName>
        <ecNumber evidence="1">2.7.11.1</ecNumber>
    </recommendedName>
</protein>
<dbReference type="Proteomes" id="UP000279336">
    <property type="component" value="Unassembled WGS sequence"/>
</dbReference>
<sequence length="356" mass="36764">MVASYPTMGDVFDGRYELVDALSAGLWRAWDGQDRVYLACQRVEDAPSSLGALLARIPSTSAHLAVPVTCSGAGGGTALVLSPLVGGQLLSDRLASREPIDVDNALEITDQLLAALAVLHGAGLVHRNIADHVVMLRAGRRPHVILGGLGGVAEAPDGRSTRALGPAVGTPGYMSFEAFSGAAPEPAQDLYSVGALLVQMLTGRRPSAGAVARGGAEVPAHYRDTPVGDFLAHLLATASARIGSASAARAELAAVRTALTAQLPQEGPQARFAAPFIVEDGTPPLPADWGLDGPLPARVSEHLIHVVRTPEPGDTGRPATTADGRPPARRSSGRWALAGVLLCALTAVLLLVMWLS</sequence>
<feature type="transmembrane region" description="Helical" evidence="8">
    <location>
        <begin position="335"/>
        <end position="355"/>
    </location>
</feature>
<dbReference type="OrthoDB" id="9801841at2"/>
<dbReference type="PANTHER" id="PTHR43289:SF6">
    <property type="entry name" value="SERINE_THREONINE-PROTEIN KINASE NEKL-3"/>
    <property type="match status" value="1"/>
</dbReference>